<evidence type="ECO:0000256" key="1">
    <source>
        <dbReference type="ARBA" id="ARBA00004167"/>
    </source>
</evidence>
<evidence type="ECO:0000313" key="9">
    <source>
        <dbReference type="Proteomes" id="UP001583186"/>
    </source>
</evidence>
<dbReference type="SUPFAM" id="SSF52833">
    <property type="entry name" value="Thioredoxin-like"/>
    <property type="match status" value="3"/>
</dbReference>
<feature type="domain" description="Thioredoxin" evidence="7">
    <location>
        <begin position="22"/>
        <end position="177"/>
    </location>
</feature>
<dbReference type="Gene3D" id="3.40.30.10">
    <property type="entry name" value="Glutaredoxin"/>
    <property type="match status" value="2"/>
</dbReference>
<feature type="signal peptide" evidence="6">
    <location>
        <begin position="1"/>
        <end position="19"/>
    </location>
</feature>
<evidence type="ECO:0000256" key="2">
    <source>
        <dbReference type="ARBA" id="ARBA00022692"/>
    </source>
</evidence>
<dbReference type="Pfam" id="PF00085">
    <property type="entry name" value="Thioredoxin"/>
    <property type="match status" value="2"/>
</dbReference>
<evidence type="ECO:0000256" key="6">
    <source>
        <dbReference type="SAM" id="SignalP"/>
    </source>
</evidence>
<dbReference type="InterPro" id="IPR036249">
    <property type="entry name" value="Thioredoxin-like_sf"/>
</dbReference>
<dbReference type="EMBL" id="JAWCUI010000015">
    <property type="protein sequence ID" value="KAL1898566.1"/>
    <property type="molecule type" value="Genomic_DNA"/>
</dbReference>
<comment type="subcellular location">
    <subcellularLocation>
        <location evidence="1">Membrane</location>
        <topology evidence="1">Single-pass membrane protein</topology>
    </subcellularLocation>
</comment>
<sequence length="777" mass="86921">MRLSSILPFLGVAAVTVAAADTKAEANADDGDKPTTFDGIEVPPLINLTPKNFDEHLNSTKYLYVKHYSPYCHHCKKFAPAFQTTYEYYYTEKVEGRTTPSAEHYGITFAQINCVAYFDLCFKHGIQSYPTTILYGDRKKIVDIKGVKNGTILAHHLEGALDRDFPGERPAILYLPAEGETVHPRGKEDAGQILDKAAIAAADKAKAEKAKANKDKAKSGSNKEDKKADVPAAEEKPKEATEVKAEAEAPKEASGAPAIVAAAPEDTTEKTIEAKDTGAVPANEKKGSGKPKKKTPPPAPLYRGPPKPTTPQNPNGASVPLTAETFQTAVTMTQDTWFIKFYAPWCHHCKAMAANWEQLAKEMEGKLNIGEVNCEKESRLCKDVRVHAYPTIVLFRGGERVDYEGLRGLGDFVSYANKALDVVAGVQDVDAASFEALEAKEEVIFVYFYDFATTSEDFMALERLPLSLIGHAKLVKTNDPALYERFKITTWPRMLVSREGRPTYYPPLTPHEMRDTHRVLKWMKSVWLPIVPELTASNAREIMDGKLVVLGILKREDKESFAIATREMKSAASEWMDKQIQLFQLERQELRDAKQLRIEEAEDRNDQRALRAAKSIRVNMDRADKKEVTFAWVDGAFWQRWVRTTYGVDIKEGERVIINDEDNRRYWDITSTGNPILPSRTSILETLNKITQSPPKIKPKLTISAIEKLFFDIRMTFSEHPYLSTGCVLGMSLGIASWLRGRIRRNGGGRGHFRLDEVKDYKLPMLGSGVNPAGKND</sequence>
<evidence type="ECO:0000313" key="8">
    <source>
        <dbReference type="EMBL" id="KAL1898566.1"/>
    </source>
</evidence>
<keyword evidence="9" id="KW-1185">Reference proteome</keyword>
<keyword evidence="2" id="KW-0812">Transmembrane</keyword>
<feature type="compositionally biased region" description="Basic and acidic residues" evidence="5">
    <location>
        <begin position="209"/>
        <end position="251"/>
    </location>
</feature>
<evidence type="ECO:0000259" key="7">
    <source>
        <dbReference type="PROSITE" id="PS51352"/>
    </source>
</evidence>
<protein>
    <recommendedName>
        <fullName evidence="7">Thioredoxin domain-containing protein</fullName>
    </recommendedName>
</protein>
<reference evidence="8 9" key="1">
    <citation type="journal article" date="2024" name="IMA Fungus">
        <title>IMA Genome - F19 : A genome assembly and annotation guide to empower mycologists, including annotated draft genome sequences of Ceratocystis pirilliformis, Diaporthe australafricana, Fusarium ophioides, Paecilomyces lecythidis, and Sporothrix stenoceras.</title>
        <authorList>
            <person name="Aylward J."/>
            <person name="Wilson A.M."/>
            <person name="Visagie C.M."/>
            <person name="Spraker J."/>
            <person name="Barnes I."/>
            <person name="Buitendag C."/>
            <person name="Ceriani C."/>
            <person name="Del Mar Angel L."/>
            <person name="du Plessis D."/>
            <person name="Fuchs T."/>
            <person name="Gasser K."/>
            <person name="Kramer D."/>
            <person name="Li W."/>
            <person name="Munsamy K."/>
            <person name="Piso A."/>
            <person name="Price J.L."/>
            <person name="Sonnekus B."/>
            <person name="Thomas C."/>
            <person name="van der Nest A."/>
            <person name="van Dijk A."/>
            <person name="van Heerden A."/>
            <person name="van Vuuren N."/>
            <person name="Yilmaz N."/>
            <person name="Duong T.A."/>
            <person name="van der Merwe N.A."/>
            <person name="Wingfield M.J."/>
            <person name="Wingfield B.D."/>
        </authorList>
    </citation>
    <scope>NUCLEOTIDE SEQUENCE [LARGE SCALE GENOMIC DNA]</scope>
    <source>
        <strain evidence="8 9">CMW 5346</strain>
    </source>
</reference>
<feature type="chain" id="PRO_5047444204" description="Thioredoxin domain-containing protein" evidence="6">
    <location>
        <begin position="20"/>
        <end position="777"/>
    </location>
</feature>
<dbReference type="PANTHER" id="PTHR46426">
    <property type="entry name" value="PROTEIN DISULFIDE-ISOMERASE TMX3"/>
    <property type="match status" value="1"/>
</dbReference>
<accession>A0ABR3ZD06</accession>
<dbReference type="PANTHER" id="PTHR46426:SF1">
    <property type="entry name" value="PROTEIN DISULFIDE-ISOMERASE TMX3"/>
    <property type="match status" value="1"/>
</dbReference>
<dbReference type="InterPro" id="IPR052250">
    <property type="entry name" value="PDI_TMX3"/>
</dbReference>
<evidence type="ECO:0000256" key="3">
    <source>
        <dbReference type="ARBA" id="ARBA00022989"/>
    </source>
</evidence>
<dbReference type="Proteomes" id="UP001583186">
    <property type="component" value="Unassembled WGS sequence"/>
</dbReference>
<gene>
    <name evidence="8" type="ORF">Sste5346_003470</name>
</gene>
<feature type="compositionally biased region" description="Low complexity" evidence="5">
    <location>
        <begin position="252"/>
        <end position="263"/>
    </location>
</feature>
<feature type="region of interest" description="Disordered" evidence="5">
    <location>
        <begin position="209"/>
        <end position="317"/>
    </location>
</feature>
<keyword evidence="6" id="KW-0732">Signal</keyword>
<dbReference type="CDD" id="cd02961">
    <property type="entry name" value="PDI_a_family"/>
    <property type="match status" value="2"/>
</dbReference>
<keyword evidence="3" id="KW-1133">Transmembrane helix</keyword>
<proteinExistence type="predicted"/>
<dbReference type="PROSITE" id="PS51352">
    <property type="entry name" value="THIOREDOXIN_2"/>
    <property type="match status" value="2"/>
</dbReference>
<dbReference type="InterPro" id="IPR013766">
    <property type="entry name" value="Thioredoxin_domain"/>
</dbReference>
<evidence type="ECO:0000256" key="5">
    <source>
        <dbReference type="SAM" id="MobiDB-lite"/>
    </source>
</evidence>
<name>A0ABR3ZD06_9PEZI</name>
<feature type="compositionally biased region" description="Basic and acidic residues" evidence="5">
    <location>
        <begin position="267"/>
        <end position="276"/>
    </location>
</feature>
<comment type="caution">
    <text evidence="8">The sequence shown here is derived from an EMBL/GenBank/DDBJ whole genome shotgun (WGS) entry which is preliminary data.</text>
</comment>
<feature type="domain" description="Thioredoxin" evidence="7">
    <location>
        <begin position="293"/>
        <end position="442"/>
    </location>
</feature>
<organism evidence="8 9">
    <name type="scientific">Sporothrix stenoceras</name>
    <dbReference type="NCBI Taxonomy" id="5173"/>
    <lineage>
        <taxon>Eukaryota</taxon>
        <taxon>Fungi</taxon>
        <taxon>Dikarya</taxon>
        <taxon>Ascomycota</taxon>
        <taxon>Pezizomycotina</taxon>
        <taxon>Sordariomycetes</taxon>
        <taxon>Sordariomycetidae</taxon>
        <taxon>Ophiostomatales</taxon>
        <taxon>Ophiostomataceae</taxon>
        <taxon>Sporothrix</taxon>
    </lineage>
</organism>
<evidence type="ECO:0000256" key="4">
    <source>
        <dbReference type="ARBA" id="ARBA00023136"/>
    </source>
</evidence>
<keyword evidence="4" id="KW-0472">Membrane</keyword>
<feature type="compositionally biased region" description="Pro residues" evidence="5">
    <location>
        <begin position="296"/>
        <end position="311"/>
    </location>
</feature>